<proteinExistence type="predicted"/>
<dbReference type="OMA" id="REECTID"/>
<evidence type="ECO:0000313" key="2">
    <source>
        <dbReference type="EMBL" id="EJD35815.1"/>
    </source>
</evidence>
<feature type="non-terminal residue" evidence="2">
    <location>
        <position position="141"/>
    </location>
</feature>
<reference evidence="3" key="1">
    <citation type="journal article" date="2012" name="Science">
        <title>The Paleozoic origin of enzymatic lignin decomposition reconstructed from 31 fungal genomes.</title>
        <authorList>
            <person name="Floudas D."/>
            <person name="Binder M."/>
            <person name="Riley R."/>
            <person name="Barry K."/>
            <person name="Blanchette R.A."/>
            <person name="Henrissat B."/>
            <person name="Martinez A.T."/>
            <person name="Otillar R."/>
            <person name="Spatafora J.W."/>
            <person name="Yadav J.S."/>
            <person name="Aerts A."/>
            <person name="Benoit I."/>
            <person name="Boyd A."/>
            <person name="Carlson A."/>
            <person name="Copeland A."/>
            <person name="Coutinho P.M."/>
            <person name="de Vries R.P."/>
            <person name="Ferreira P."/>
            <person name="Findley K."/>
            <person name="Foster B."/>
            <person name="Gaskell J."/>
            <person name="Glotzer D."/>
            <person name="Gorecki P."/>
            <person name="Heitman J."/>
            <person name="Hesse C."/>
            <person name="Hori C."/>
            <person name="Igarashi K."/>
            <person name="Jurgens J.A."/>
            <person name="Kallen N."/>
            <person name="Kersten P."/>
            <person name="Kohler A."/>
            <person name="Kuees U."/>
            <person name="Kumar T.K.A."/>
            <person name="Kuo A."/>
            <person name="LaButti K."/>
            <person name="Larrondo L.F."/>
            <person name="Lindquist E."/>
            <person name="Ling A."/>
            <person name="Lombard V."/>
            <person name="Lucas S."/>
            <person name="Lundell T."/>
            <person name="Martin R."/>
            <person name="McLaughlin D.J."/>
            <person name="Morgenstern I."/>
            <person name="Morin E."/>
            <person name="Murat C."/>
            <person name="Nagy L.G."/>
            <person name="Nolan M."/>
            <person name="Ohm R.A."/>
            <person name="Patyshakuliyeva A."/>
            <person name="Rokas A."/>
            <person name="Ruiz-Duenas F.J."/>
            <person name="Sabat G."/>
            <person name="Salamov A."/>
            <person name="Samejima M."/>
            <person name="Schmutz J."/>
            <person name="Slot J.C."/>
            <person name="St John F."/>
            <person name="Stenlid J."/>
            <person name="Sun H."/>
            <person name="Sun S."/>
            <person name="Syed K."/>
            <person name="Tsang A."/>
            <person name="Wiebenga A."/>
            <person name="Young D."/>
            <person name="Pisabarro A."/>
            <person name="Eastwood D.C."/>
            <person name="Martin F."/>
            <person name="Cullen D."/>
            <person name="Grigoriev I.V."/>
            <person name="Hibbett D.S."/>
        </authorList>
    </citation>
    <scope>NUCLEOTIDE SEQUENCE [LARGE SCALE GENOMIC DNA]</scope>
    <source>
        <strain evidence="3">TFB10046</strain>
    </source>
</reference>
<dbReference type="AlphaFoldDB" id="J0CXV0"/>
<name>J0CXV0_AURST</name>
<dbReference type="Proteomes" id="UP000006514">
    <property type="component" value="Unassembled WGS sequence"/>
</dbReference>
<dbReference type="InterPro" id="IPR025476">
    <property type="entry name" value="Helitron_helicase-like"/>
</dbReference>
<dbReference type="EMBL" id="JH687878">
    <property type="protein sequence ID" value="EJD35815.1"/>
    <property type="molecule type" value="Genomic_DNA"/>
</dbReference>
<dbReference type="Pfam" id="PF14214">
    <property type="entry name" value="Helitron_like_N"/>
    <property type="match status" value="1"/>
</dbReference>
<sequence length="141" mass="15714">ESRLAYIRAGQLAARREDAALMGTDVSCESENVFLPASFLGSNAWCSEQIADALTIAANCGVPTFFVTMTCNPDWPEIRAKLRPGQEWQDAPLVVARVFKQKLNALFKALKTMFPNAGRVVYRLFAVEFQKRGLPHCHILI</sequence>
<evidence type="ECO:0000259" key="1">
    <source>
        <dbReference type="Pfam" id="PF14214"/>
    </source>
</evidence>
<dbReference type="KEGG" id="adl:AURDEDRAFT_22303"/>
<feature type="non-terminal residue" evidence="2">
    <location>
        <position position="1"/>
    </location>
</feature>
<keyword evidence="3" id="KW-1185">Reference proteome</keyword>
<dbReference type="eggNOG" id="KOG0987">
    <property type="taxonomic scope" value="Eukaryota"/>
</dbReference>
<accession>J0CXV0</accession>
<gene>
    <name evidence="2" type="ORF">AURDEDRAFT_22303</name>
</gene>
<protein>
    <recommendedName>
        <fullName evidence="1">Helitron helicase-like domain-containing protein</fullName>
    </recommendedName>
</protein>
<feature type="domain" description="Helitron helicase-like" evidence="1">
    <location>
        <begin position="31"/>
        <end position="141"/>
    </location>
</feature>
<organism evidence="2 3">
    <name type="scientific">Auricularia subglabra (strain TFB-10046 / SS5)</name>
    <name type="common">White-rot fungus</name>
    <name type="synonym">Auricularia delicata (strain TFB10046)</name>
    <dbReference type="NCBI Taxonomy" id="717982"/>
    <lineage>
        <taxon>Eukaryota</taxon>
        <taxon>Fungi</taxon>
        <taxon>Dikarya</taxon>
        <taxon>Basidiomycota</taxon>
        <taxon>Agaricomycotina</taxon>
        <taxon>Agaricomycetes</taxon>
        <taxon>Auriculariales</taxon>
        <taxon>Auriculariaceae</taxon>
        <taxon>Auricularia</taxon>
    </lineage>
</organism>
<dbReference type="OrthoDB" id="3366231at2759"/>
<evidence type="ECO:0000313" key="3">
    <source>
        <dbReference type="Proteomes" id="UP000006514"/>
    </source>
</evidence>
<dbReference type="InParanoid" id="J0CXV0"/>